<dbReference type="RefSeq" id="WP_210046251.1">
    <property type="nucleotide sequence ID" value="NZ_JBHLVU010000076.1"/>
</dbReference>
<gene>
    <name evidence="1" type="ORF">K0U00_03140</name>
</gene>
<name>A0ABS7BWN3_9BACL</name>
<organism evidence="1 2">
    <name type="scientific">Paenibacillus sepulcri</name>
    <dbReference type="NCBI Taxonomy" id="359917"/>
    <lineage>
        <taxon>Bacteria</taxon>
        <taxon>Bacillati</taxon>
        <taxon>Bacillota</taxon>
        <taxon>Bacilli</taxon>
        <taxon>Bacillales</taxon>
        <taxon>Paenibacillaceae</taxon>
        <taxon>Paenibacillus</taxon>
    </lineage>
</organism>
<keyword evidence="2" id="KW-1185">Reference proteome</keyword>
<proteinExistence type="predicted"/>
<evidence type="ECO:0000313" key="1">
    <source>
        <dbReference type="EMBL" id="MBW7453037.1"/>
    </source>
</evidence>
<evidence type="ECO:0000313" key="2">
    <source>
        <dbReference type="Proteomes" id="UP001519887"/>
    </source>
</evidence>
<reference evidence="1 2" key="1">
    <citation type="submission" date="2021-07" db="EMBL/GenBank/DDBJ databases">
        <title>Paenibacillus radiodurans sp. nov., isolated from the southeastern edge of Tengger Desert.</title>
        <authorList>
            <person name="Zhang G."/>
        </authorList>
    </citation>
    <scope>NUCLEOTIDE SEQUENCE [LARGE SCALE GENOMIC DNA]</scope>
    <source>
        <strain evidence="1 2">CCM 7311</strain>
    </source>
</reference>
<protein>
    <submittedName>
        <fullName evidence="1">RHS repeat-associated core domain-containing protein</fullName>
    </submittedName>
</protein>
<sequence length="87" mass="9870">MQQSETIPNSFKYAGEIYDNETGLYYLRASYYDPTMGRFVNEDAYEGQVTNPLSLNLCTYVQNNPLSFVDPSGNDPREIELMLNQGG</sequence>
<dbReference type="PANTHER" id="PTHR32305">
    <property type="match status" value="1"/>
</dbReference>
<comment type="caution">
    <text evidence="1">The sequence shown here is derived from an EMBL/GenBank/DDBJ whole genome shotgun (WGS) entry which is preliminary data.</text>
</comment>
<dbReference type="PANTHER" id="PTHR32305:SF15">
    <property type="entry name" value="PROTEIN RHSA-RELATED"/>
    <property type="match status" value="1"/>
</dbReference>
<dbReference type="InterPro" id="IPR050708">
    <property type="entry name" value="T6SS_VgrG/RHS"/>
</dbReference>
<dbReference type="Gene3D" id="2.180.10.10">
    <property type="entry name" value="RHS repeat-associated core"/>
    <property type="match status" value="1"/>
</dbReference>
<dbReference type="Proteomes" id="UP001519887">
    <property type="component" value="Unassembled WGS sequence"/>
</dbReference>
<dbReference type="InterPro" id="IPR022385">
    <property type="entry name" value="Rhs_assc_core"/>
</dbReference>
<dbReference type="EMBL" id="JAHZIK010000035">
    <property type="protein sequence ID" value="MBW7453037.1"/>
    <property type="molecule type" value="Genomic_DNA"/>
</dbReference>
<accession>A0ABS7BWN3</accession>
<dbReference type="NCBIfam" id="TIGR03696">
    <property type="entry name" value="Rhs_assc_core"/>
    <property type="match status" value="1"/>
</dbReference>